<organism evidence="8 9">
    <name type="scientific">Exophiala sideris</name>
    <dbReference type="NCBI Taxonomy" id="1016849"/>
    <lineage>
        <taxon>Eukaryota</taxon>
        <taxon>Fungi</taxon>
        <taxon>Dikarya</taxon>
        <taxon>Ascomycota</taxon>
        <taxon>Pezizomycotina</taxon>
        <taxon>Eurotiomycetes</taxon>
        <taxon>Chaetothyriomycetidae</taxon>
        <taxon>Chaetothyriales</taxon>
        <taxon>Herpotrichiellaceae</taxon>
        <taxon>Exophiala</taxon>
    </lineage>
</organism>
<dbReference type="EMBL" id="KN846954">
    <property type="protein sequence ID" value="KIV77855.1"/>
    <property type="molecule type" value="Genomic_DNA"/>
</dbReference>
<protein>
    <recommendedName>
        <fullName evidence="6">Bromodomain associated domain-containing protein</fullName>
    </recommendedName>
</protein>
<dbReference type="SMART" id="SM00576">
    <property type="entry name" value="BTP"/>
    <property type="match status" value="1"/>
</dbReference>
<evidence type="ECO:0000259" key="6">
    <source>
        <dbReference type="SMART" id="SM00576"/>
    </source>
</evidence>
<keyword evidence="4" id="KW-0539">Nucleus</keyword>
<evidence type="ECO:0000256" key="3">
    <source>
        <dbReference type="ARBA" id="ARBA00023163"/>
    </source>
</evidence>
<dbReference type="InterPro" id="IPR009072">
    <property type="entry name" value="Histone-fold"/>
</dbReference>
<evidence type="ECO:0000313" key="8">
    <source>
        <dbReference type="EMBL" id="KIV77855.1"/>
    </source>
</evidence>
<evidence type="ECO:0000256" key="4">
    <source>
        <dbReference type="ARBA" id="ARBA00023242"/>
    </source>
</evidence>
<accession>A0A0D1VP81</accession>
<evidence type="ECO:0000313" key="10">
    <source>
        <dbReference type="Proteomes" id="UP001345691"/>
    </source>
</evidence>
<keyword evidence="3" id="KW-0804">Transcription</keyword>
<feature type="compositionally biased region" description="Polar residues" evidence="5">
    <location>
        <begin position="214"/>
        <end position="223"/>
    </location>
</feature>
<evidence type="ECO:0000313" key="7">
    <source>
        <dbReference type="EMBL" id="KAK5055745.1"/>
    </source>
</evidence>
<evidence type="ECO:0000256" key="1">
    <source>
        <dbReference type="ARBA" id="ARBA00004123"/>
    </source>
</evidence>
<keyword evidence="10" id="KW-1185">Reference proteome</keyword>
<evidence type="ECO:0000313" key="9">
    <source>
        <dbReference type="Proteomes" id="UP000053599"/>
    </source>
</evidence>
<evidence type="ECO:0000256" key="5">
    <source>
        <dbReference type="SAM" id="MobiDB-lite"/>
    </source>
</evidence>
<dbReference type="GO" id="GO:0005634">
    <property type="term" value="C:nucleus"/>
    <property type="evidence" value="ECO:0007669"/>
    <property type="project" value="UniProtKB-SubCell"/>
</dbReference>
<keyword evidence="2" id="KW-0805">Transcription regulation</keyword>
<dbReference type="Gene3D" id="1.10.20.10">
    <property type="entry name" value="Histone, subunit A"/>
    <property type="match status" value="1"/>
</dbReference>
<dbReference type="GO" id="GO:0046982">
    <property type="term" value="F:protein heterodimerization activity"/>
    <property type="evidence" value="ECO:0007669"/>
    <property type="project" value="InterPro"/>
</dbReference>
<dbReference type="Proteomes" id="UP000053599">
    <property type="component" value="Unassembled WGS sequence"/>
</dbReference>
<dbReference type="HOGENOM" id="CLU_064111_0_0_1"/>
<feature type="compositionally biased region" description="Low complexity" evidence="5">
    <location>
        <begin position="193"/>
        <end position="205"/>
    </location>
</feature>
<dbReference type="STRING" id="1016849.A0A0D1VP81"/>
<dbReference type="OrthoDB" id="5402929at2759"/>
<feature type="domain" description="Bromodomain associated" evidence="6">
    <location>
        <begin position="4"/>
        <end position="81"/>
    </location>
</feature>
<dbReference type="CDD" id="cd00076">
    <property type="entry name" value="HFD_SF"/>
    <property type="match status" value="1"/>
</dbReference>
<dbReference type="InterPro" id="IPR006565">
    <property type="entry name" value="BTP"/>
</dbReference>
<dbReference type="Pfam" id="PF07524">
    <property type="entry name" value="Bromo_TP"/>
    <property type="match status" value="1"/>
</dbReference>
<proteinExistence type="predicted"/>
<feature type="region of interest" description="Disordered" evidence="5">
    <location>
        <begin position="193"/>
        <end position="230"/>
    </location>
</feature>
<dbReference type="AlphaFoldDB" id="A0A0D1VP81"/>
<name>A0A0D1VP81_9EURO</name>
<dbReference type="EMBL" id="JAVRRF010000019">
    <property type="protein sequence ID" value="KAK5055745.1"/>
    <property type="molecule type" value="Genomic_DNA"/>
</dbReference>
<reference evidence="7 10" key="2">
    <citation type="submission" date="2023-08" db="EMBL/GenBank/DDBJ databases">
        <title>Black Yeasts Isolated from many extreme environments.</title>
        <authorList>
            <person name="Coleine C."/>
            <person name="Stajich J.E."/>
            <person name="Selbmann L."/>
        </authorList>
    </citation>
    <scope>NUCLEOTIDE SEQUENCE [LARGE SCALE GENOMIC DNA]</scope>
    <source>
        <strain evidence="7 10">CCFEE 6328</strain>
    </source>
</reference>
<reference evidence="8 9" key="1">
    <citation type="submission" date="2015-01" db="EMBL/GenBank/DDBJ databases">
        <title>The Genome Sequence of Exophiala sideris CBS121828.</title>
        <authorList>
            <consortium name="The Broad Institute Genomics Platform"/>
            <person name="Cuomo C."/>
            <person name="de Hoog S."/>
            <person name="Gorbushina A."/>
            <person name="Stielow B."/>
            <person name="Teixiera M."/>
            <person name="Abouelleil A."/>
            <person name="Chapman S.B."/>
            <person name="Priest M."/>
            <person name="Young S.K."/>
            <person name="Wortman J."/>
            <person name="Nusbaum C."/>
            <person name="Birren B."/>
        </authorList>
    </citation>
    <scope>NUCLEOTIDE SEQUENCE [LARGE SCALE GENOMIC DNA]</scope>
    <source>
        <strain evidence="8 9">CBS 121828</strain>
    </source>
</reference>
<gene>
    <name evidence="7" type="ORF">LTR69_008120</name>
    <name evidence="8" type="ORF">PV11_09633</name>
</gene>
<sequence length="230" mass="24413">MTSADLHTALLRPAVLQILRAAGFGHARPVVIDTATDLAARYFLLLASSTAQNAFNTHNTFVPTIQDVRLALTQAGALVPQMSTAEEGLRDAVEIEGVMVPFEDLRGVQGFVTWAQGPVNKEIRRIAGFGDDANVEEIAAGLDEQEDYLTALKKKHSKTGEESRYQGTILGKDTELQTVSIIGGPAASIAEWTQQSLSTAQTATLPDADEPATPATSGISSAPLTPIESE</sequence>
<evidence type="ECO:0000256" key="2">
    <source>
        <dbReference type="ARBA" id="ARBA00023015"/>
    </source>
</evidence>
<comment type="subcellular location">
    <subcellularLocation>
        <location evidence="1">Nucleus</location>
    </subcellularLocation>
</comment>
<dbReference type="Proteomes" id="UP001345691">
    <property type="component" value="Unassembled WGS sequence"/>
</dbReference>